<dbReference type="PROSITE" id="PS50977">
    <property type="entry name" value="HTH_TETR_2"/>
    <property type="match status" value="1"/>
</dbReference>
<name>A0A5S3ZAN7_9GAMM</name>
<dbReference type="Gene3D" id="1.10.357.10">
    <property type="entry name" value="Tetracycline Repressor, domain 2"/>
    <property type="match status" value="1"/>
</dbReference>
<dbReference type="PANTHER" id="PTHR47506:SF6">
    <property type="entry name" value="HTH-TYPE TRANSCRIPTIONAL REPRESSOR NEMR"/>
    <property type="match status" value="1"/>
</dbReference>
<dbReference type="InterPro" id="IPR001647">
    <property type="entry name" value="HTH_TetR"/>
</dbReference>
<dbReference type="PRINTS" id="PR00455">
    <property type="entry name" value="HTHTETR"/>
</dbReference>
<accession>A0A5S3ZAN7</accession>
<evidence type="ECO:0000256" key="1">
    <source>
        <dbReference type="ARBA" id="ARBA00023015"/>
    </source>
</evidence>
<feature type="DNA-binding region" description="H-T-H motif" evidence="4">
    <location>
        <begin position="57"/>
        <end position="76"/>
    </location>
</feature>
<keyword evidence="3" id="KW-0804">Transcription</keyword>
<sequence>MIFIDDQSIFLIMSTNMKSKRPRGRPAKVLGGHNDTRRRLLHAGVEVLTEAGYSSIGIETILKREGIPKGSFYHYFDSKEAFGKAVIESYNQFFKKKLAKHLQSDEHKPLSGFHAFVADAMSGIEKYKFRRGCLIGNLGQELSTLPTSFGDQLTDVFTQWSYLLAEYLKTEQDKGNVDSSIDCTYHSKLFWIGWEGAILHTKLQKDVEPIRMFVDFYLSGLKA</sequence>
<dbReference type="EMBL" id="PNCG01000002">
    <property type="protein sequence ID" value="TMP88687.1"/>
    <property type="molecule type" value="Genomic_DNA"/>
</dbReference>
<feature type="domain" description="HTH tetR-type" evidence="5">
    <location>
        <begin position="34"/>
        <end position="94"/>
    </location>
</feature>
<comment type="caution">
    <text evidence="6">The sequence shown here is derived from an EMBL/GenBank/DDBJ whole genome shotgun (WGS) entry which is preliminary data.</text>
</comment>
<protein>
    <submittedName>
        <fullName evidence="6">TetR family transcriptional regulator</fullName>
    </submittedName>
</protein>
<dbReference type="Pfam" id="PF00440">
    <property type="entry name" value="TetR_N"/>
    <property type="match status" value="1"/>
</dbReference>
<dbReference type="InterPro" id="IPR036271">
    <property type="entry name" value="Tet_transcr_reg_TetR-rel_C_sf"/>
</dbReference>
<dbReference type="InterPro" id="IPR011075">
    <property type="entry name" value="TetR_C"/>
</dbReference>
<dbReference type="SUPFAM" id="SSF46689">
    <property type="entry name" value="Homeodomain-like"/>
    <property type="match status" value="1"/>
</dbReference>
<evidence type="ECO:0000313" key="7">
    <source>
        <dbReference type="Proteomes" id="UP000305874"/>
    </source>
</evidence>
<dbReference type="PANTHER" id="PTHR47506">
    <property type="entry name" value="TRANSCRIPTIONAL REGULATORY PROTEIN"/>
    <property type="match status" value="1"/>
</dbReference>
<keyword evidence="2 4" id="KW-0238">DNA-binding</keyword>
<dbReference type="InterPro" id="IPR009057">
    <property type="entry name" value="Homeodomain-like_sf"/>
</dbReference>
<proteinExistence type="predicted"/>
<keyword evidence="1" id="KW-0805">Transcription regulation</keyword>
<evidence type="ECO:0000256" key="3">
    <source>
        <dbReference type="ARBA" id="ARBA00023163"/>
    </source>
</evidence>
<evidence type="ECO:0000313" key="6">
    <source>
        <dbReference type="EMBL" id="TMP88687.1"/>
    </source>
</evidence>
<dbReference type="GO" id="GO:0003677">
    <property type="term" value="F:DNA binding"/>
    <property type="evidence" value="ECO:0007669"/>
    <property type="project" value="UniProtKB-UniRule"/>
</dbReference>
<reference evidence="6 7" key="1">
    <citation type="submission" date="2017-12" db="EMBL/GenBank/DDBJ databases">
        <authorList>
            <person name="Paulsen S."/>
            <person name="Gram L.K."/>
        </authorList>
    </citation>
    <scope>NUCLEOTIDE SEQUENCE [LARGE SCALE GENOMIC DNA]</scope>
    <source>
        <strain evidence="6 7">S2897</strain>
    </source>
</reference>
<organism evidence="6 7">
    <name type="scientific">Pseudoalteromonas ruthenica</name>
    <dbReference type="NCBI Taxonomy" id="151081"/>
    <lineage>
        <taxon>Bacteria</taxon>
        <taxon>Pseudomonadati</taxon>
        <taxon>Pseudomonadota</taxon>
        <taxon>Gammaproteobacteria</taxon>
        <taxon>Alteromonadales</taxon>
        <taxon>Pseudoalteromonadaceae</taxon>
        <taxon>Pseudoalteromonas</taxon>
    </lineage>
</organism>
<evidence type="ECO:0000256" key="2">
    <source>
        <dbReference type="ARBA" id="ARBA00023125"/>
    </source>
</evidence>
<dbReference type="AlphaFoldDB" id="A0A5S3ZAN7"/>
<dbReference type="Proteomes" id="UP000305874">
    <property type="component" value="Unassembled WGS sequence"/>
</dbReference>
<evidence type="ECO:0000259" key="5">
    <source>
        <dbReference type="PROSITE" id="PS50977"/>
    </source>
</evidence>
<dbReference type="Pfam" id="PF16925">
    <property type="entry name" value="TetR_C_13"/>
    <property type="match status" value="1"/>
</dbReference>
<evidence type="ECO:0000256" key="4">
    <source>
        <dbReference type="PROSITE-ProRule" id="PRU00335"/>
    </source>
</evidence>
<gene>
    <name evidence="6" type="ORF">CWC05_04480</name>
</gene>
<dbReference type="SUPFAM" id="SSF48498">
    <property type="entry name" value="Tetracyclin repressor-like, C-terminal domain"/>
    <property type="match status" value="1"/>
</dbReference>
<reference evidence="7" key="2">
    <citation type="submission" date="2019-06" db="EMBL/GenBank/DDBJ databases">
        <title>Co-occurence of chitin degradation, pigmentation and bioactivity in marine Pseudoalteromonas.</title>
        <authorList>
            <person name="Sonnenschein E.C."/>
            <person name="Bech P.K."/>
        </authorList>
    </citation>
    <scope>NUCLEOTIDE SEQUENCE [LARGE SCALE GENOMIC DNA]</scope>
    <source>
        <strain evidence="7">S2897</strain>
    </source>
</reference>